<name>A0A2R4M9U9_9HYPH</name>
<evidence type="ECO:0000256" key="1">
    <source>
        <dbReference type="SAM" id="SignalP"/>
    </source>
</evidence>
<protein>
    <recommendedName>
        <fullName evidence="4">DUF2259 domain-containing protein</fullName>
    </recommendedName>
</protein>
<evidence type="ECO:0000313" key="3">
    <source>
        <dbReference type="Proteomes" id="UP000258927"/>
    </source>
</evidence>
<dbReference type="Pfam" id="PF10016">
    <property type="entry name" value="DUF2259"/>
    <property type="match status" value="1"/>
</dbReference>
<reference evidence="2 3" key="1">
    <citation type="submission" date="2017-05" db="EMBL/GenBank/DDBJ databases">
        <title>Genome Analysis of Maritalea myrionectae HL2708#5.</title>
        <authorList>
            <consortium name="Cotde Inc.-PKNU"/>
            <person name="Jang D."/>
            <person name="Oh H.-M."/>
        </authorList>
    </citation>
    <scope>NUCLEOTIDE SEQUENCE [LARGE SCALE GENOMIC DNA]</scope>
    <source>
        <strain evidence="2 3">HL2708#5</strain>
    </source>
</reference>
<dbReference type="KEGG" id="mmyr:MXMO3_00187"/>
<keyword evidence="3" id="KW-1185">Reference proteome</keyword>
<sequence length="244" mass="27035">MTLTSLISRFALVLALVFSFNSAALAGDRALLNAIGYSEDGRYFAFEEFGVQDGSGFAYSNIYLINLAEDKWVEGSPYRVRSEEEMTPLHVIRAQAASEAFADLEAYGIVTPADMIAFQAEGEPEIDQTSIEFNVPGFMGPAPRDDMYEIALEIFKAPSTEPCVDYMGQEPMGFAVNLTDLQGNTDRVYEDGHIPKSRGCPITYRPTAVFMPFQSYNLDHAVLLVSVWAHGFEGPDRRFIVVPL</sequence>
<proteinExistence type="predicted"/>
<accession>A0A2R4M9U9</accession>
<dbReference type="EMBL" id="CP021330">
    <property type="protein sequence ID" value="AVX02735.1"/>
    <property type="molecule type" value="Genomic_DNA"/>
</dbReference>
<evidence type="ECO:0000313" key="2">
    <source>
        <dbReference type="EMBL" id="AVX02735.1"/>
    </source>
</evidence>
<gene>
    <name evidence="2" type="ORF">MXMO3_00187</name>
</gene>
<feature type="signal peptide" evidence="1">
    <location>
        <begin position="1"/>
        <end position="26"/>
    </location>
</feature>
<evidence type="ECO:0008006" key="4">
    <source>
        <dbReference type="Google" id="ProtNLM"/>
    </source>
</evidence>
<feature type="chain" id="PRO_5015325350" description="DUF2259 domain-containing protein" evidence="1">
    <location>
        <begin position="27"/>
        <end position="244"/>
    </location>
</feature>
<dbReference type="STRING" id="1122213.GCA_000423365_02901"/>
<dbReference type="Proteomes" id="UP000258927">
    <property type="component" value="Chromosome"/>
</dbReference>
<dbReference type="RefSeq" id="WP_117394648.1">
    <property type="nucleotide sequence ID" value="NZ_CP021330.1"/>
</dbReference>
<keyword evidence="1" id="KW-0732">Signal</keyword>
<organism evidence="2 3">
    <name type="scientific">Maritalea myrionectae</name>
    <dbReference type="NCBI Taxonomy" id="454601"/>
    <lineage>
        <taxon>Bacteria</taxon>
        <taxon>Pseudomonadati</taxon>
        <taxon>Pseudomonadota</taxon>
        <taxon>Alphaproteobacteria</taxon>
        <taxon>Hyphomicrobiales</taxon>
        <taxon>Devosiaceae</taxon>
        <taxon>Maritalea</taxon>
    </lineage>
</organism>
<dbReference type="AlphaFoldDB" id="A0A2R4M9U9"/>
<dbReference type="InterPro" id="IPR018725">
    <property type="entry name" value="DUF2259_secreted"/>
</dbReference>